<proteinExistence type="predicted"/>
<reference evidence="1 2" key="1">
    <citation type="submission" date="2016-11" db="EMBL/GenBank/DDBJ databases">
        <authorList>
            <person name="Jaros S."/>
            <person name="Januszkiewicz K."/>
            <person name="Wedrychowicz H."/>
        </authorList>
    </citation>
    <scope>NUCLEOTIDE SEQUENCE [LARGE SCALE GENOMIC DNA]</scope>
    <source>
        <strain evidence="1 2">DSM 15930</strain>
    </source>
</reference>
<evidence type="ECO:0000313" key="2">
    <source>
        <dbReference type="Proteomes" id="UP000184038"/>
    </source>
</evidence>
<evidence type="ECO:0000313" key="1">
    <source>
        <dbReference type="EMBL" id="SHM22586.1"/>
    </source>
</evidence>
<dbReference type="STRING" id="1120996.SAMN02746066_01250"/>
<sequence>MKIGKRLVVLSIIICLLLQLVSSGFTTVQAKSSNKLVVSGKIKVEIKDFTSGSTLNKRQNPKNYPEDSNGLAKIINKKGIL</sequence>
<keyword evidence="2" id="KW-1185">Reference proteome</keyword>
<organism evidence="1 2">
    <name type="scientific">Anaerosporobacter mobilis DSM 15930</name>
    <dbReference type="NCBI Taxonomy" id="1120996"/>
    <lineage>
        <taxon>Bacteria</taxon>
        <taxon>Bacillati</taxon>
        <taxon>Bacillota</taxon>
        <taxon>Clostridia</taxon>
        <taxon>Lachnospirales</taxon>
        <taxon>Lachnospiraceae</taxon>
        <taxon>Anaerosporobacter</taxon>
    </lineage>
</organism>
<gene>
    <name evidence="1" type="ORF">SAMN02746066_01250</name>
</gene>
<dbReference type="RefSeq" id="WP_073284678.1">
    <property type="nucleotide sequence ID" value="NZ_FRCP01000007.1"/>
</dbReference>
<dbReference type="AlphaFoldDB" id="A0A1M7H2M9"/>
<name>A0A1M7H2M9_9FIRM</name>
<dbReference type="Proteomes" id="UP000184038">
    <property type="component" value="Unassembled WGS sequence"/>
</dbReference>
<dbReference type="EMBL" id="FRCP01000007">
    <property type="protein sequence ID" value="SHM22586.1"/>
    <property type="molecule type" value="Genomic_DNA"/>
</dbReference>
<protein>
    <submittedName>
        <fullName evidence="1">Uncharacterized protein</fullName>
    </submittedName>
</protein>
<accession>A0A1M7H2M9</accession>